<dbReference type="GO" id="GO:0005737">
    <property type="term" value="C:cytoplasm"/>
    <property type="evidence" value="ECO:0007669"/>
    <property type="project" value="TreeGrafter"/>
</dbReference>
<protein>
    <recommendedName>
        <fullName evidence="1">Translationally-controlled tumor protein homolog</fullName>
    </recommendedName>
</protein>
<dbReference type="Gene3D" id="2.170.150.10">
    <property type="entry name" value="Metal Binding Protein, Guanine Nucleotide Exchange Factor, Chain A"/>
    <property type="match status" value="1"/>
</dbReference>
<name>A0A1F8A7L0_9EURO</name>
<feature type="domain" description="TCTP" evidence="3">
    <location>
        <begin position="40"/>
        <end position="203"/>
    </location>
</feature>
<dbReference type="InterPro" id="IPR034737">
    <property type="entry name" value="TCTP"/>
</dbReference>
<dbReference type="RefSeq" id="XP_022391413.1">
    <property type="nucleotide sequence ID" value="XM_022531406.1"/>
</dbReference>
<gene>
    <name evidence="4" type="ORF">ABOM_004276</name>
</gene>
<reference evidence="4 5" key="1">
    <citation type="journal article" date="2016" name="Genome Biol. Evol.">
        <title>Draft genome sequence of an aflatoxigenic Aspergillus species, A. bombycis.</title>
        <authorList>
            <person name="Moore G.G."/>
            <person name="Mack B.M."/>
            <person name="Beltz S.B."/>
            <person name="Gilbert M.K."/>
        </authorList>
    </citation>
    <scope>NUCLEOTIDE SEQUENCE [LARGE SCALE GENOMIC DNA]</scope>
    <source>
        <strain evidence="5">NRRL 26010</strain>
    </source>
</reference>
<dbReference type="SUPFAM" id="SSF51316">
    <property type="entry name" value="Mss4-like"/>
    <property type="match status" value="1"/>
</dbReference>
<sequence>MKGQVFFLDSACFTLPITEQYHSHIPVAILIDTVYAVSIMRIYTDVISGDEMLSDAFPIKVVDDAVYEVDCKFIEISQGHDVDISSDPSAEEVDDNVAKVNNVVHAFNLIPAAFDKKSYRAHLSGYIYRIKSHLQATDPARVEAFERNASQYATKILNNISSFEFYTGASINNDGMVALLNYREDGITPFFTFWMDGLREVYA</sequence>
<proteinExistence type="inferred from homology"/>
<dbReference type="STRING" id="109264.A0A1F8A7L0"/>
<accession>A0A1F8A7L0</accession>
<comment type="similarity">
    <text evidence="2">Belongs to the TCTP family.</text>
</comment>
<dbReference type="GO" id="GO:0005509">
    <property type="term" value="F:calcium ion binding"/>
    <property type="evidence" value="ECO:0007669"/>
    <property type="project" value="TreeGrafter"/>
</dbReference>
<dbReference type="OrthoDB" id="10248936at2759"/>
<dbReference type="PANTHER" id="PTHR11991">
    <property type="entry name" value="TRANSLATIONALLY CONTROLLED TUMOR PROTEIN-RELATED"/>
    <property type="match status" value="1"/>
</dbReference>
<dbReference type="EMBL" id="LYCR01000021">
    <property type="protein sequence ID" value="OGM47696.1"/>
    <property type="molecule type" value="Genomic_DNA"/>
</dbReference>
<dbReference type="InterPro" id="IPR011323">
    <property type="entry name" value="Mss4/transl-control_tumour"/>
</dbReference>
<dbReference type="Proteomes" id="UP000179179">
    <property type="component" value="Unassembled WGS sequence"/>
</dbReference>
<dbReference type="FunFam" id="2.170.150.10:FF:000002">
    <property type="entry name" value="Translationally-controlled tumor protein homolog"/>
    <property type="match status" value="1"/>
</dbReference>
<dbReference type="AlphaFoldDB" id="A0A1F8A7L0"/>
<dbReference type="PRINTS" id="PR01653">
    <property type="entry name" value="TCTPROTEIN"/>
</dbReference>
<dbReference type="PROSITE" id="PS51797">
    <property type="entry name" value="TCTP_3"/>
    <property type="match status" value="1"/>
</dbReference>
<comment type="caution">
    <text evidence="4">The sequence shown here is derived from an EMBL/GenBank/DDBJ whole genome shotgun (WGS) entry which is preliminary data.</text>
</comment>
<evidence type="ECO:0000256" key="2">
    <source>
        <dbReference type="PROSITE-ProRule" id="PRU01133"/>
    </source>
</evidence>
<dbReference type="Pfam" id="PF00838">
    <property type="entry name" value="TCTP"/>
    <property type="match status" value="1"/>
</dbReference>
<evidence type="ECO:0000259" key="3">
    <source>
        <dbReference type="PROSITE" id="PS51797"/>
    </source>
</evidence>
<dbReference type="InterPro" id="IPR018105">
    <property type="entry name" value="Translational_control_tumour_p"/>
</dbReference>
<dbReference type="PANTHER" id="PTHR11991:SF0">
    <property type="entry name" value="TRANSLATIONALLY-CONTROLLED TUMOR PROTEIN"/>
    <property type="match status" value="1"/>
</dbReference>
<evidence type="ECO:0000313" key="4">
    <source>
        <dbReference type="EMBL" id="OGM47696.1"/>
    </source>
</evidence>
<dbReference type="GeneID" id="34447666"/>
<evidence type="ECO:0000313" key="5">
    <source>
        <dbReference type="Proteomes" id="UP000179179"/>
    </source>
</evidence>
<dbReference type="InterPro" id="IPR011057">
    <property type="entry name" value="Mss4-like_sf"/>
</dbReference>
<keyword evidence="5" id="KW-1185">Reference proteome</keyword>
<organism evidence="4 5">
    <name type="scientific">Aspergillus bombycis</name>
    <dbReference type="NCBI Taxonomy" id="109264"/>
    <lineage>
        <taxon>Eukaryota</taxon>
        <taxon>Fungi</taxon>
        <taxon>Dikarya</taxon>
        <taxon>Ascomycota</taxon>
        <taxon>Pezizomycotina</taxon>
        <taxon>Eurotiomycetes</taxon>
        <taxon>Eurotiomycetidae</taxon>
        <taxon>Eurotiales</taxon>
        <taxon>Aspergillaceae</taxon>
        <taxon>Aspergillus</taxon>
    </lineage>
</organism>
<evidence type="ECO:0000256" key="1">
    <source>
        <dbReference type="ARBA" id="ARBA00014759"/>
    </source>
</evidence>